<dbReference type="AlphaFoldDB" id="A0A8J3IM10"/>
<dbReference type="InterPro" id="IPR050194">
    <property type="entry name" value="Glycosyltransferase_grp1"/>
</dbReference>
<evidence type="ECO:0000259" key="1">
    <source>
        <dbReference type="Pfam" id="PF00534"/>
    </source>
</evidence>
<accession>A0A8J3IM10</accession>
<name>A0A8J3IM10_9CHLR</name>
<dbReference type="Proteomes" id="UP000597444">
    <property type="component" value="Unassembled WGS sequence"/>
</dbReference>
<keyword evidence="4" id="KW-1185">Reference proteome</keyword>
<dbReference type="CDD" id="cd03814">
    <property type="entry name" value="GT4-like"/>
    <property type="match status" value="1"/>
</dbReference>
<dbReference type="Gene3D" id="3.40.50.2000">
    <property type="entry name" value="Glycogen Phosphorylase B"/>
    <property type="match status" value="2"/>
</dbReference>
<proteinExistence type="predicted"/>
<dbReference type="Pfam" id="PF13439">
    <property type="entry name" value="Glyco_transf_4"/>
    <property type="match status" value="1"/>
</dbReference>
<feature type="domain" description="Glycosyltransferase subfamily 4-like N-terminal" evidence="2">
    <location>
        <begin position="15"/>
        <end position="177"/>
    </location>
</feature>
<keyword evidence="3" id="KW-0808">Transferase</keyword>
<gene>
    <name evidence="3" type="ORF">KSF_026890</name>
</gene>
<dbReference type="Pfam" id="PF00534">
    <property type="entry name" value="Glycos_transf_1"/>
    <property type="match status" value="1"/>
</dbReference>
<feature type="domain" description="Glycosyl transferase family 1" evidence="1">
    <location>
        <begin position="199"/>
        <end position="355"/>
    </location>
</feature>
<reference evidence="3" key="1">
    <citation type="submission" date="2020-10" db="EMBL/GenBank/DDBJ databases">
        <title>Taxonomic study of unclassified bacteria belonging to the class Ktedonobacteria.</title>
        <authorList>
            <person name="Yabe S."/>
            <person name="Wang C.M."/>
            <person name="Zheng Y."/>
            <person name="Sakai Y."/>
            <person name="Cavaletti L."/>
            <person name="Monciardini P."/>
            <person name="Donadio S."/>
        </authorList>
    </citation>
    <scope>NUCLEOTIDE SEQUENCE</scope>
    <source>
        <strain evidence="3">ID150040</strain>
    </source>
</reference>
<dbReference type="PANTHER" id="PTHR45947:SF3">
    <property type="entry name" value="SULFOQUINOVOSYL TRANSFERASE SQD2"/>
    <property type="match status" value="1"/>
</dbReference>
<sequence length="388" mass="43009">MRIAIVTENFLPKLDGVTRTLARLLEHLQASGHQALLLGPDCGMDTYAGAAVVGTAGLPLPFYPELKFNFFRPLFLRRLNEFQPDIVHIVDPVVLGATGLAVARLLNKPIVSSYHTNLAAYCGHLGMPFLTKPTWSYTRFLHNQCALTFCPSPSTAAALQSRGFERLRIWPRGIDTSLFQPACRSQELRASWLVGRSDPERKTVLLYVGRVSWEKNLRLLIQAYRAMDHESCHLVIVGDGPAHAEVEQELADVPVTFTGYLSGEALAVAYASADLFAFPSYTETFGQVVLEAMASALPVVGLLAEGVCDLVVHEQTGLLLDTRSLSEEEQTIAYRDQLTRLIEDEPLRLRMGQAALQEAERHSWYEAMERLIQGYHEILSTTSTLVAA</sequence>
<dbReference type="SUPFAM" id="SSF53756">
    <property type="entry name" value="UDP-Glycosyltransferase/glycogen phosphorylase"/>
    <property type="match status" value="1"/>
</dbReference>
<evidence type="ECO:0000313" key="3">
    <source>
        <dbReference type="EMBL" id="GHO92641.1"/>
    </source>
</evidence>
<dbReference type="InterPro" id="IPR001296">
    <property type="entry name" value="Glyco_trans_1"/>
</dbReference>
<dbReference type="RefSeq" id="WP_220203461.1">
    <property type="nucleotide sequence ID" value="NZ_BNJK01000001.1"/>
</dbReference>
<comment type="caution">
    <text evidence="3">The sequence shown here is derived from an EMBL/GenBank/DDBJ whole genome shotgun (WGS) entry which is preliminary data.</text>
</comment>
<organism evidence="3 4">
    <name type="scientific">Reticulibacter mediterranei</name>
    <dbReference type="NCBI Taxonomy" id="2778369"/>
    <lineage>
        <taxon>Bacteria</taxon>
        <taxon>Bacillati</taxon>
        <taxon>Chloroflexota</taxon>
        <taxon>Ktedonobacteria</taxon>
        <taxon>Ktedonobacterales</taxon>
        <taxon>Reticulibacteraceae</taxon>
        <taxon>Reticulibacter</taxon>
    </lineage>
</organism>
<evidence type="ECO:0000313" key="4">
    <source>
        <dbReference type="Proteomes" id="UP000597444"/>
    </source>
</evidence>
<dbReference type="PANTHER" id="PTHR45947">
    <property type="entry name" value="SULFOQUINOVOSYL TRANSFERASE SQD2"/>
    <property type="match status" value="1"/>
</dbReference>
<protein>
    <submittedName>
        <fullName evidence="3">Glycosyl transferase family 1</fullName>
    </submittedName>
</protein>
<dbReference type="InterPro" id="IPR028098">
    <property type="entry name" value="Glyco_trans_4-like_N"/>
</dbReference>
<dbReference type="EMBL" id="BNJK01000001">
    <property type="protein sequence ID" value="GHO92641.1"/>
    <property type="molecule type" value="Genomic_DNA"/>
</dbReference>
<dbReference type="GO" id="GO:0016757">
    <property type="term" value="F:glycosyltransferase activity"/>
    <property type="evidence" value="ECO:0007669"/>
    <property type="project" value="InterPro"/>
</dbReference>
<evidence type="ECO:0000259" key="2">
    <source>
        <dbReference type="Pfam" id="PF13439"/>
    </source>
</evidence>